<gene>
    <name evidence="9" type="ORF">EZV62_020695</name>
</gene>
<evidence type="ECO:0000256" key="6">
    <source>
        <dbReference type="ARBA" id="ARBA00023157"/>
    </source>
</evidence>
<comment type="subcellular location">
    <subcellularLocation>
        <location evidence="1">Secreted</location>
    </subcellularLocation>
</comment>
<dbReference type="GO" id="GO:0005576">
    <property type="term" value="C:extracellular region"/>
    <property type="evidence" value="ECO:0007669"/>
    <property type="project" value="UniProtKB-SubCell"/>
</dbReference>
<proteinExistence type="inferred from homology"/>
<accession>A0A5C7HF32</accession>
<dbReference type="PANTHER" id="PTHR34270:SF3">
    <property type="entry name" value="PROTEIN RALF-LIKE 16-RELATED"/>
    <property type="match status" value="1"/>
</dbReference>
<dbReference type="Pfam" id="PF05498">
    <property type="entry name" value="RALF"/>
    <property type="match status" value="1"/>
</dbReference>
<evidence type="ECO:0000256" key="5">
    <source>
        <dbReference type="ARBA" id="ARBA00022729"/>
    </source>
</evidence>
<feature type="chain" id="PRO_5022727263" description="Rapid ALkalinization Factor" evidence="8">
    <location>
        <begin position="26"/>
        <end position="102"/>
    </location>
</feature>
<dbReference type="InterPro" id="IPR008801">
    <property type="entry name" value="RALF"/>
</dbReference>
<dbReference type="GO" id="GO:0005179">
    <property type="term" value="F:hormone activity"/>
    <property type="evidence" value="ECO:0007669"/>
    <property type="project" value="UniProtKB-KW"/>
</dbReference>
<evidence type="ECO:0000256" key="3">
    <source>
        <dbReference type="ARBA" id="ARBA00022525"/>
    </source>
</evidence>
<dbReference type="AlphaFoldDB" id="A0A5C7HF32"/>
<organism evidence="9 10">
    <name type="scientific">Acer yangbiense</name>
    <dbReference type="NCBI Taxonomy" id="1000413"/>
    <lineage>
        <taxon>Eukaryota</taxon>
        <taxon>Viridiplantae</taxon>
        <taxon>Streptophyta</taxon>
        <taxon>Embryophyta</taxon>
        <taxon>Tracheophyta</taxon>
        <taxon>Spermatophyta</taxon>
        <taxon>Magnoliopsida</taxon>
        <taxon>eudicotyledons</taxon>
        <taxon>Gunneridae</taxon>
        <taxon>Pentapetalae</taxon>
        <taxon>rosids</taxon>
        <taxon>malvids</taxon>
        <taxon>Sapindales</taxon>
        <taxon>Sapindaceae</taxon>
        <taxon>Hippocastanoideae</taxon>
        <taxon>Acereae</taxon>
        <taxon>Acer</taxon>
    </lineage>
</organism>
<name>A0A5C7HF32_9ROSI</name>
<evidence type="ECO:0000256" key="1">
    <source>
        <dbReference type="ARBA" id="ARBA00004613"/>
    </source>
</evidence>
<evidence type="ECO:0008006" key="11">
    <source>
        <dbReference type="Google" id="ProtNLM"/>
    </source>
</evidence>
<protein>
    <recommendedName>
        <fullName evidence="11">Rapid ALkalinization Factor</fullName>
    </recommendedName>
</protein>
<evidence type="ECO:0000313" key="9">
    <source>
        <dbReference type="EMBL" id="TXG55439.1"/>
    </source>
</evidence>
<keyword evidence="4" id="KW-0372">Hormone</keyword>
<dbReference type="Proteomes" id="UP000323000">
    <property type="component" value="Chromosome 9"/>
</dbReference>
<evidence type="ECO:0000256" key="7">
    <source>
        <dbReference type="ARBA" id="ARBA00037228"/>
    </source>
</evidence>
<comment type="similarity">
    <text evidence="2">Belongs to the plant rapid alkalinization factor (RALF) family.</text>
</comment>
<evidence type="ECO:0000256" key="8">
    <source>
        <dbReference type="SAM" id="SignalP"/>
    </source>
</evidence>
<keyword evidence="5 8" id="KW-0732">Signal</keyword>
<keyword evidence="6" id="KW-1015">Disulfide bond</keyword>
<dbReference type="OrthoDB" id="1559876at2759"/>
<dbReference type="EMBL" id="VAHF01000009">
    <property type="protein sequence ID" value="TXG55439.1"/>
    <property type="molecule type" value="Genomic_DNA"/>
</dbReference>
<evidence type="ECO:0000313" key="10">
    <source>
        <dbReference type="Proteomes" id="UP000323000"/>
    </source>
</evidence>
<comment type="caution">
    <text evidence="9">The sequence shown here is derived from an EMBL/GenBank/DDBJ whole genome shotgun (WGS) entry which is preliminary data.</text>
</comment>
<dbReference type="GO" id="GO:0040008">
    <property type="term" value="P:regulation of growth"/>
    <property type="evidence" value="ECO:0007669"/>
    <property type="project" value="UniProtKB-ARBA"/>
</dbReference>
<reference evidence="10" key="1">
    <citation type="journal article" date="2019" name="Gigascience">
        <title>De novo genome assembly of the endangered Acer yangbiense, a plant species with extremely small populations endemic to Yunnan Province, China.</title>
        <authorList>
            <person name="Yang J."/>
            <person name="Wariss H.M."/>
            <person name="Tao L."/>
            <person name="Zhang R."/>
            <person name="Yun Q."/>
            <person name="Hollingsworth P."/>
            <person name="Dao Z."/>
            <person name="Luo G."/>
            <person name="Guo H."/>
            <person name="Ma Y."/>
            <person name="Sun W."/>
        </authorList>
    </citation>
    <scope>NUCLEOTIDE SEQUENCE [LARGE SCALE GENOMIC DNA]</scope>
    <source>
        <strain evidence="10">cv. Malutang</strain>
    </source>
</reference>
<dbReference type="PANTHER" id="PTHR34270">
    <property type="entry name" value="PROTEIN RALF-LIKE 15-RELATED"/>
    <property type="match status" value="1"/>
</dbReference>
<comment type="function">
    <text evidence="7">Cell signaling peptide that may regulate plant stress, growth, and development. Mediates a rapid alkalinization of extracellular space by mediating a transient increase in the cytoplasmic Ca(2+) concentration leading to a calcium-dependent signaling events through a cell surface receptor and a concomitant activation of some intracellular mitogen-activated protein kinases.</text>
</comment>
<feature type="signal peptide" evidence="8">
    <location>
        <begin position="1"/>
        <end position="25"/>
    </location>
</feature>
<evidence type="ECO:0000256" key="2">
    <source>
        <dbReference type="ARBA" id="ARBA00009178"/>
    </source>
</evidence>
<sequence>MSKKLIVFGICMLLPCMLFVQEADARFISYGAIGRDQNPRCGPKHPELCTEGPPVNHYNRGCEAEERCRGSAKDEMFRQPPVLWHGWDWGWVSMKKMKENNE</sequence>
<keyword evidence="10" id="KW-1185">Reference proteome</keyword>
<keyword evidence="3" id="KW-0964">Secreted</keyword>
<evidence type="ECO:0000256" key="4">
    <source>
        <dbReference type="ARBA" id="ARBA00022702"/>
    </source>
</evidence>